<dbReference type="KEGG" id="nfn:NFRAN_2276"/>
<reference evidence="1 2" key="1">
    <citation type="submission" date="2019-02" db="EMBL/GenBank/DDBJ databases">
        <authorList>
            <person name="Lehtovirta-Morley E L."/>
        </authorList>
    </citation>
    <scope>NUCLEOTIDE SEQUENCE [LARGE SCALE GENOMIC DNA]</scope>
    <source>
        <strain evidence="1">NFRAN1</strain>
    </source>
</reference>
<gene>
    <name evidence="1" type="ORF">NFRAN_2276</name>
</gene>
<evidence type="ECO:0000313" key="2">
    <source>
        <dbReference type="Proteomes" id="UP000294299"/>
    </source>
</evidence>
<dbReference type="EMBL" id="LR216287">
    <property type="protein sequence ID" value="VFJ14598.1"/>
    <property type="molecule type" value="Genomic_DNA"/>
</dbReference>
<keyword evidence="2" id="KW-1185">Reference proteome</keyword>
<dbReference type="AlphaFoldDB" id="A0A484II80"/>
<sequence>MLFRRNNNDVYQFYEATSNHVLTIFDTEQNNAEYNRKTTIRET</sequence>
<organism evidence="1 2">
    <name type="scientific">Candidatus Nitrosocosmicus franklandianus</name>
    <dbReference type="NCBI Taxonomy" id="1798806"/>
    <lineage>
        <taxon>Archaea</taxon>
        <taxon>Nitrososphaerota</taxon>
        <taxon>Nitrososphaeria</taxon>
        <taxon>Nitrososphaerales</taxon>
        <taxon>Nitrososphaeraceae</taxon>
        <taxon>Candidatus Nitrosocosmicus</taxon>
    </lineage>
</organism>
<protein>
    <submittedName>
        <fullName evidence="1">Uncharacterized protein</fullName>
    </submittedName>
</protein>
<dbReference type="Proteomes" id="UP000294299">
    <property type="component" value="Chromosome NFRAN"/>
</dbReference>
<accession>A0A484II80</accession>
<name>A0A484II80_9ARCH</name>
<evidence type="ECO:0000313" key="1">
    <source>
        <dbReference type="EMBL" id="VFJ14598.1"/>
    </source>
</evidence>
<proteinExistence type="predicted"/>